<dbReference type="InterPro" id="IPR043502">
    <property type="entry name" value="DNA/RNA_pol_sf"/>
</dbReference>
<proteinExistence type="predicted"/>
<dbReference type="PANTHER" id="PTHR33064:SF29">
    <property type="entry name" value="PEPTIDASE A2 DOMAIN-CONTAINING PROTEIN-RELATED"/>
    <property type="match status" value="1"/>
</dbReference>
<dbReference type="InterPro" id="IPR002156">
    <property type="entry name" value="RNaseH_domain"/>
</dbReference>
<feature type="region of interest" description="Disordered" evidence="1">
    <location>
        <begin position="544"/>
        <end position="567"/>
    </location>
</feature>
<dbReference type="PANTHER" id="PTHR33064">
    <property type="entry name" value="POL PROTEIN"/>
    <property type="match status" value="1"/>
</dbReference>
<name>A0AA40I541_CNENI</name>
<dbReference type="GO" id="GO:0004523">
    <property type="term" value="F:RNA-DNA hybrid ribonuclease activity"/>
    <property type="evidence" value="ECO:0007669"/>
    <property type="project" value="InterPro"/>
</dbReference>
<accession>A0AA40I541</accession>
<keyword evidence="5" id="KW-1185">Reference proteome</keyword>
<dbReference type="AlphaFoldDB" id="A0AA40I541"/>
<evidence type="ECO:0000259" key="3">
    <source>
        <dbReference type="PROSITE" id="PS50994"/>
    </source>
</evidence>
<dbReference type="SUPFAM" id="SSF53098">
    <property type="entry name" value="Ribonuclease H-like"/>
    <property type="match status" value="2"/>
</dbReference>
<dbReference type="InterPro" id="IPR012337">
    <property type="entry name" value="RNaseH-like_sf"/>
</dbReference>
<dbReference type="InterPro" id="IPR043128">
    <property type="entry name" value="Rev_trsase/Diguanyl_cyclase"/>
</dbReference>
<dbReference type="SUPFAM" id="SSF56672">
    <property type="entry name" value="DNA/RNA polymerases"/>
    <property type="match status" value="1"/>
</dbReference>
<dbReference type="Pfam" id="PF00665">
    <property type="entry name" value="rve"/>
    <property type="match status" value="1"/>
</dbReference>
<dbReference type="Gene3D" id="3.30.420.10">
    <property type="entry name" value="Ribonuclease H-like superfamily/Ribonuclease H"/>
    <property type="match status" value="2"/>
</dbReference>
<feature type="domain" description="Integrase catalytic" evidence="3">
    <location>
        <begin position="603"/>
        <end position="703"/>
    </location>
</feature>
<feature type="compositionally biased region" description="Pro residues" evidence="1">
    <location>
        <begin position="8"/>
        <end position="17"/>
    </location>
</feature>
<dbReference type="GO" id="GO:0015074">
    <property type="term" value="P:DNA integration"/>
    <property type="evidence" value="ECO:0007669"/>
    <property type="project" value="InterPro"/>
</dbReference>
<protein>
    <submittedName>
        <fullName evidence="4">Uncharacterized protein</fullName>
    </submittedName>
</protein>
<dbReference type="PROSITE" id="PS50879">
    <property type="entry name" value="RNASE_H_1"/>
    <property type="match status" value="1"/>
</dbReference>
<evidence type="ECO:0000256" key="1">
    <source>
        <dbReference type="SAM" id="MobiDB-lite"/>
    </source>
</evidence>
<dbReference type="GO" id="GO:0003676">
    <property type="term" value="F:nucleic acid binding"/>
    <property type="evidence" value="ECO:0007669"/>
    <property type="project" value="InterPro"/>
</dbReference>
<dbReference type="PROSITE" id="PS50994">
    <property type="entry name" value="INTEGRASE"/>
    <property type="match status" value="1"/>
</dbReference>
<feature type="domain" description="RNase H type-1" evidence="2">
    <location>
        <begin position="402"/>
        <end position="524"/>
    </location>
</feature>
<feature type="region of interest" description="Disordered" evidence="1">
    <location>
        <begin position="1"/>
        <end position="26"/>
    </location>
</feature>
<dbReference type="Pfam" id="PF17919">
    <property type="entry name" value="RT_RNaseH_2"/>
    <property type="match status" value="1"/>
</dbReference>
<evidence type="ECO:0000259" key="2">
    <source>
        <dbReference type="PROSITE" id="PS50879"/>
    </source>
</evidence>
<evidence type="ECO:0000313" key="4">
    <source>
        <dbReference type="EMBL" id="KAK1343195.1"/>
    </source>
</evidence>
<dbReference type="EMBL" id="JAULJE010000005">
    <property type="protein sequence ID" value="KAK1343195.1"/>
    <property type="molecule type" value="Genomic_DNA"/>
</dbReference>
<dbReference type="InterPro" id="IPR001584">
    <property type="entry name" value="Integrase_cat-core"/>
</dbReference>
<dbReference type="Pfam" id="PF00075">
    <property type="entry name" value="RNase_H"/>
    <property type="match status" value="1"/>
</dbReference>
<evidence type="ECO:0000313" key="5">
    <source>
        <dbReference type="Proteomes" id="UP001177744"/>
    </source>
</evidence>
<dbReference type="InterPro" id="IPR051320">
    <property type="entry name" value="Viral_Replic_Matur_Polypro"/>
</dbReference>
<reference evidence="4" key="1">
    <citation type="submission" date="2023-06" db="EMBL/GenBank/DDBJ databases">
        <title>Reference genome for the Northern bat (Eptesicus nilssonii), a most northern bat species.</title>
        <authorList>
            <person name="Laine V.N."/>
            <person name="Pulliainen A.T."/>
            <person name="Lilley T.M."/>
        </authorList>
    </citation>
    <scope>NUCLEOTIDE SEQUENCE</scope>
    <source>
        <strain evidence="4">BLF_Eptnil</strain>
        <tissue evidence="4">Kidney</tissue>
    </source>
</reference>
<sequence>MAGYATPSPTPSLPPPNLGDQAKTCSPTSLRDVVVHEVAGGGEEPKPKPGTTLLLLIPAPLGSTAMDAGEACTAVVVLASHEPCVWRSSAELCSRSGSALTMGEGAGGAARAAPALNVCPLVRRPAPLAEGLSWQVDIPREVPDCEKAKAKLRDPPPKCTNVNVRTPYVDVTSYRNYLDVPPYPLRGTEREFLRAVGYCHLWISGLAEIAKPLYSSTRGMHPLNWTEVEQQAFEKLKKALVSAPALALPDVTKPFHLYVSEVRGIAKGVLTQTLGPWKRPVAKRLDPVAAGWPACLRAVATTALPVKEADKQTLGQELALTTPHGVEALLRGAPERWMSNTRITQCQALLLDQPCVRFHKTLAINPASLLPDDNPEKPIQDCTEVTDAVRTARPDLTDVPLSSPDKVLFTLCSGWHPICRAAVVALDRTIWTQSLNRGTTAQKVELLALIQALRWGHSAIHRERGLPTTAGKDIKNKEEILALLEVIWLPRAVAIVHCKGHQKGETLAARGNRAADQTAKEAAQKQMGPLQVLVTLPYLDLRRPPLTPNKRRNWQNRSKPSKDQMVDGSYQMTDCWSQRSDVSCPVTPGYPLGITKTSELLPHENSPGEHWEVDFTEIKPPASGYKYLLALIDTLLGWVEAYPIRTETASIVVKRLLQEIIPSFGLPVVIGSDNSPTCLCSQSISKHEQDSKNTLTKFVLETGENWTNLLPFAILWARLYTQRATHKLVRDALPVPTADPVHPFQPGDSVWVKKFTAQGLTPT</sequence>
<dbReference type="InterPro" id="IPR041577">
    <property type="entry name" value="RT_RNaseH_2"/>
</dbReference>
<dbReference type="Proteomes" id="UP001177744">
    <property type="component" value="Unassembled WGS sequence"/>
</dbReference>
<organism evidence="4 5">
    <name type="scientific">Cnephaeus nilssonii</name>
    <name type="common">Northern bat</name>
    <name type="synonym">Eptesicus nilssonii</name>
    <dbReference type="NCBI Taxonomy" id="3371016"/>
    <lineage>
        <taxon>Eukaryota</taxon>
        <taxon>Metazoa</taxon>
        <taxon>Chordata</taxon>
        <taxon>Craniata</taxon>
        <taxon>Vertebrata</taxon>
        <taxon>Euteleostomi</taxon>
        <taxon>Mammalia</taxon>
        <taxon>Eutheria</taxon>
        <taxon>Laurasiatheria</taxon>
        <taxon>Chiroptera</taxon>
        <taxon>Yangochiroptera</taxon>
        <taxon>Vespertilionidae</taxon>
        <taxon>Cnephaeus</taxon>
    </lineage>
</organism>
<dbReference type="Gene3D" id="3.10.20.370">
    <property type="match status" value="1"/>
</dbReference>
<dbReference type="InterPro" id="IPR036397">
    <property type="entry name" value="RNaseH_sf"/>
</dbReference>
<dbReference type="Gene3D" id="3.30.70.270">
    <property type="match status" value="1"/>
</dbReference>
<comment type="caution">
    <text evidence="4">The sequence shown here is derived from an EMBL/GenBank/DDBJ whole genome shotgun (WGS) entry which is preliminary data.</text>
</comment>
<gene>
    <name evidence="4" type="ORF">QTO34_015972</name>
</gene>